<dbReference type="Gene3D" id="3.40.50.10090">
    <property type="match status" value="2"/>
</dbReference>
<dbReference type="STRING" id="555778.Hneap_1109"/>
<name>D0KZS2_HALNC</name>
<gene>
    <name evidence="2" type="ordered locus">Hneap_1109</name>
</gene>
<evidence type="ECO:0000313" key="2">
    <source>
        <dbReference type="EMBL" id="ACX95945.1"/>
    </source>
</evidence>
<evidence type="ECO:0000259" key="1">
    <source>
        <dbReference type="Pfam" id="PF02602"/>
    </source>
</evidence>
<dbReference type="HOGENOM" id="CLU_011276_9_1_6"/>
<dbReference type="EMBL" id="CP001801">
    <property type="protein sequence ID" value="ACX95945.1"/>
    <property type="molecule type" value="Genomic_DNA"/>
</dbReference>
<dbReference type="GO" id="GO:0004852">
    <property type="term" value="F:uroporphyrinogen-III synthase activity"/>
    <property type="evidence" value="ECO:0007669"/>
    <property type="project" value="InterPro"/>
</dbReference>
<dbReference type="PANTHER" id="PTHR40082:SF1">
    <property type="entry name" value="BLR5956 PROTEIN"/>
    <property type="match status" value="1"/>
</dbReference>
<dbReference type="InterPro" id="IPR036108">
    <property type="entry name" value="4pyrrol_syn_uPrphyn_synt_sf"/>
</dbReference>
<dbReference type="Proteomes" id="UP000009102">
    <property type="component" value="Chromosome"/>
</dbReference>
<proteinExistence type="predicted"/>
<organism evidence="2 3">
    <name type="scientific">Halothiobacillus neapolitanus (strain ATCC 23641 / DSM 15147 / CIP 104769 / NCIMB 8539 / c2)</name>
    <name type="common">Thiobacillus neapolitanus</name>
    <dbReference type="NCBI Taxonomy" id="555778"/>
    <lineage>
        <taxon>Bacteria</taxon>
        <taxon>Pseudomonadati</taxon>
        <taxon>Pseudomonadota</taxon>
        <taxon>Gammaproteobacteria</taxon>
        <taxon>Chromatiales</taxon>
        <taxon>Halothiobacillaceae</taxon>
        <taxon>Halothiobacillus</taxon>
    </lineage>
</organism>
<dbReference type="PANTHER" id="PTHR40082">
    <property type="entry name" value="BLR5956 PROTEIN"/>
    <property type="match status" value="1"/>
</dbReference>
<dbReference type="Pfam" id="PF02602">
    <property type="entry name" value="HEM4"/>
    <property type="match status" value="1"/>
</dbReference>
<dbReference type="eggNOG" id="COG1587">
    <property type="taxonomic scope" value="Bacteria"/>
</dbReference>
<accession>D0KZS2</accession>
<dbReference type="CDD" id="cd06578">
    <property type="entry name" value="HemD"/>
    <property type="match status" value="1"/>
</dbReference>
<reference evidence="2 3" key="1">
    <citation type="submission" date="2009-10" db="EMBL/GenBank/DDBJ databases">
        <title>Complete sequence of Halothiobacillus neapolitanus c2.</title>
        <authorList>
            <consortium name="US DOE Joint Genome Institute"/>
            <person name="Lucas S."/>
            <person name="Copeland A."/>
            <person name="Lapidus A."/>
            <person name="Glavina del Rio T."/>
            <person name="Tice H."/>
            <person name="Bruce D."/>
            <person name="Goodwin L."/>
            <person name="Pitluck S."/>
            <person name="Davenport K."/>
            <person name="Brettin T."/>
            <person name="Detter J.C."/>
            <person name="Han C."/>
            <person name="Tapia R."/>
            <person name="Larimer F."/>
            <person name="Land M."/>
            <person name="Hauser L."/>
            <person name="Kyrpides N."/>
            <person name="Mikhailova N."/>
            <person name="Kerfeld C."/>
            <person name="Cannon G."/>
            <person name="Heinhort S."/>
        </authorList>
    </citation>
    <scope>NUCLEOTIDE SEQUENCE [LARGE SCALE GENOMIC DNA]</scope>
    <source>
        <strain evidence="3">ATCC 23641 / c2</strain>
    </source>
</reference>
<dbReference type="GO" id="GO:0006780">
    <property type="term" value="P:uroporphyrinogen III biosynthetic process"/>
    <property type="evidence" value="ECO:0007669"/>
    <property type="project" value="InterPro"/>
</dbReference>
<dbReference type="AlphaFoldDB" id="D0KZS2"/>
<evidence type="ECO:0000313" key="3">
    <source>
        <dbReference type="Proteomes" id="UP000009102"/>
    </source>
</evidence>
<dbReference type="RefSeq" id="WP_012823981.1">
    <property type="nucleotide sequence ID" value="NC_013422.1"/>
</dbReference>
<keyword evidence="3" id="KW-1185">Reference proteome</keyword>
<dbReference type="KEGG" id="hna:Hneap_1109"/>
<protein>
    <submittedName>
        <fullName evidence="2">Uroporphyrinogen III synthase HEM4</fullName>
    </submittedName>
</protein>
<dbReference type="InterPro" id="IPR003754">
    <property type="entry name" value="4pyrrol_synth_uPrphyn_synth"/>
</dbReference>
<dbReference type="SUPFAM" id="SSF69618">
    <property type="entry name" value="HemD-like"/>
    <property type="match status" value="1"/>
</dbReference>
<feature type="domain" description="Tetrapyrrole biosynthesis uroporphyrinogen III synthase" evidence="1">
    <location>
        <begin position="23"/>
        <end position="258"/>
    </location>
</feature>
<dbReference type="InterPro" id="IPR039793">
    <property type="entry name" value="UROS/Hem4"/>
</dbReference>
<dbReference type="OrthoDB" id="5946419at2"/>
<sequence>MQDINPNQFSGRTIALPESRQLDVLAALFERRGAAIRRCPLVSIHDAPDQAPIIAWIRAFIADATMTDLIILTGEGITRLIQAAKRTGLVDAFLQKLSTTRLIVRGPKPGRALKTWGLQPSIQAVEPTSAGIITTLFTLPALSPRIGVVLYGTEENAPLQAAITALGATPVPVAPYIYASESETGAVLALIEELAQGQIDALAFTSQPQYKRLASVAKAHDCEQQLERGLARVRIAAIGPIMANYLIEHGVKVDVVPDGRFFMKPLVDALADHWAHAALERSPQ</sequence>